<keyword evidence="2" id="KW-0238">DNA-binding</keyword>
<evidence type="ECO:0000313" key="7">
    <source>
        <dbReference type="Proteomes" id="UP000005824"/>
    </source>
</evidence>
<name>B4CYR7_9BACT</name>
<dbReference type="InterPro" id="IPR000792">
    <property type="entry name" value="Tscrpt_reg_LuxR_C"/>
</dbReference>
<sequence>MPFTLSIVEDDPVIRAGWVKIINRSTGYRCISDYGSAEAALAGLVKEPPDFVLMDINLPGKSGIECTRELKRRLPKLEIVMLTMFDDRDNLFEALRAGASGYLLKRTSPAGLLEALNQLKAGGSPMSPQIARQVVHFFRQNEPAAEANGAVIEKLSARENEILRCLAEGRHYKEIADQLNLSMDTVRTYIRRTYEKLHVHSRTEAVVKYLGR</sequence>
<dbReference type="PRINTS" id="PR00038">
    <property type="entry name" value="HTHLUXR"/>
</dbReference>
<evidence type="ECO:0000256" key="1">
    <source>
        <dbReference type="ARBA" id="ARBA00022553"/>
    </source>
</evidence>
<dbReference type="SUPFAM" id="SSF52172">
    <property type="entry name" value="CheY-like"/>
    <property type="match status" value="1"/>
</dbReference>
<organism evidence="6 7">
    <name type="scientific">Chthoniobacter flavus Ellin428</name>
    <dbReference type="NCBI Taxonomy" id="497964"/>
    <lineage>
        <taxon>Bacteria</taxon>
        <taxon>Pseudomonadati</taxon>
        <taxon>Verrucomicrobiota</taxon>
        <taxon>Spartobacteria</taxon>
        <taxon>Chthoniobacterales</taxon>
        <taxon>Chthoniobacteraceae</taxon>
        <taxon>Chthoniobacter</taxon>
    </lineage>
</organism>
<dbReference type="InParanoid" id="B4CYR7"/>
<feature type="domain" description="Response regulatory" evidence="5">
    <location>
        <begin position="4"/>
        <end position="120"/>
    </location>
</feature>
<comment type="caution">
    <text evidence="6">The sequence shown here is derived from an EMBL/GenBank/DDBJ whole genome shotgun (WGS) entry which is preliminary data.</text>
</comment>
<reference evidence="6 7" key="1">
    <citation type="journal article" date="2011" name="J. Bacteriol.">
        <title>Genome sequence of Chthoniobacter flavus Ellin428, an aerobic heterotrophic soil bacterium.</title>
        <authorList>
            <person name="Kant R."/>
            <person name="van Passel M.W."/>
            <person name="Palva A."/>
            <person name="Lucas S."/>
            <person name="Lapidus A."/>
            <person name="Glavina Del Rio T."/>
            <person name="Dalin E."/>
            <person name="Tice H."/>
            <person name="Bruce D."/>
            <person name="Goodwin L."/>
            <person name="Pitluck S."/>
            <person name="Larimer F.W."/>
            <person name="Land M.L."/>
            <person name="Hauser L."/>
            <person name="Sangwan P."/>
            <person name="de Vos W.M."/>
            <person name="Janssen P.H."/>
            <person name="Smidt H."/>
        </authorList>
    </citation>
    <scope>NUCLEOTIDE SEQUENCE [LARGE SCALE GENOMIC DNA]</scope>
    <source>
        <strain evidence="6 7">Ellin428</strain>
    </source>
</reference>
<dbReference type="PROSITE" id="PS50110">
    <property type="entry name" value="RESPONSE_REGULATORY"/>
    <property type="match status" value="1"/>
</dbReference>
<dbReference type="Proteomes" id="UP000005824">
    <property type="component" value="Unassembled WGS sequence"/>
</dbReference>
<gene>
    <name evidence="6" type="ORF">CfE428DRAFT_1805</name>
</gene>
<dbReference type="GO" id="GO:0006355">
    <property type="term" value="P:regulation of DNA-templated transcription"/>
    <property type="evidence" value="ECO:0007669"/>
    <property type="project" value="InterPro"/>
</dbReference>
<dbReference type="SMART" id="SM00448">
    <property type="entry name" value="REC"/>
    <property type="match status" value="1"/>
</dbReference>
<dbReference type="GO" id="GO:0003677">
    <property type="term" value="F:DNA binding"/>
    <property type="evidence" value="ECO:0007669"/>
    <property type="project" value="UniProtKB-KW"/>
</dbReference>
<dbReference type="PANTHER" id="PTHR43214:SF43">
    <property type="entry name" value="TWO-COMPONENT RESPONSE REGULATOR"/>
    <property type="match status" value="1"/>
</dbReference>
<dbReference type="InterPro" id="IPR016032">
    <property type="entry name" value="Sig_transdc_resp-reg_C-effctor"/>
</dbReference>
<dbReference type="PANTHER" id="PTHR43214">
    <property type="entry name" value="TWO-COMPONENT RESPONSE REGULATOR"/>
    <property type="match status" value="1"/>
</dbReference>
<dbReference type="RefSeq" id="WP_006979131.1">
    <property type="nucleotide sequence ID" value="NZ_ABVL01000004.1"/>
</dbReference>
<dbReference type="InterPro" id="IPR039420">
    <property type="entry name" value="WalR-like"/>
</dbReference>
<dbReference type="PROSITE" id="PS00622">
    <property type="entry name" value="HTH_LUXR_1"/>
    <property type="match status" value="1"/>
</dbReference>
<protein>
    <submittedName>
        <fullName evidence="6">Two component transcriptional regulator, LuxR family</fullName>
    </submittedName>
</protein>
<dbReference type="AlphaFoldDB" id="B4CYR7"/>
<dbReference type="Pfam" id="PF00072">
    <property type="entry name" value="Response_reg"/>
    <property type="match status" value="1"/>
</dbReference>
<dbReference type="CDD" id="cd06170">
    <property type="entry name" value="LuxR_C_like"/>
    <property type="match status" value="1"/>
</dbReference>
<dbReference type="SUPFAM" id="SSF46894">
    <property type="entry name" value="C-terminal effector domain of the bipartite response regulators"/>
    <property type="match status" value="1"/>
</dbReference>
<dbReference type="SMART" id="SM00421">
    <property type="entry name" value="HTH_LUXR"/>
    <property type="match status" value="1"/>
</dbReference>
<dbReference type="Gene3D" id="3.40.50.2300">
    <property type="match status" value="1"/>
</dbReference>
<dbReference type="Pfam" id="PF00196">
    <property type="entry name" value="GerE"/>
    <property type="match status" value="1"/>
</dbReference>
<dbReference type="InterPro" id="IPR011006">
    <property type="entry name" value="CheY-like_superfamily"/>
</dbReference>
<keyword evidence="7" id="KW-1185">Reference proteome</keyword>
<dbReference type="GO" id="GO:0000160">
    <property type="term" value="P:phosphorelay signal transduction system"/>
    <property type="evidence" value="ECO:0007669"/>
    <property type="project" value="InterPro"/>
</dbReference>
<feature type="modified residue" description="4-aspartylphosphate" evidence="3">
    <location>
        <position position="55"/>
    </location>
</feature>
<evidence type="ECO:0000313" key="6">
    <source>
        <dbReference type="EMBL" id="EDY20608.1"/>
    </source>
</evidence>
<keyword evidence="1 3" id="KW-0597">Phosphoprotein</keyword>
<evidence type="ECO:0000259" key="4">
    <source>
        <dbReference type="PROSITE" id="PS50043"/>
    </source>
</evidence>
<feature type="domain" description="HTH luxR-type" evidence="4">
    <location>
        <begin position="148"/>
        <end position="212"/>
    </location>
</feature>
<dbReference type="InterPro" id="IPR001789">
    <property type="entry name" value="Sig_transdc_resp-reg_receiver"/>
</dbReference>
<dbReference type="PROSITE" id="PS50043">
    <property type="entry name" value="HTH_LUXR_2"/>
    <property type="match status" value="1"/>
</dbReference>
<proteinExistence type="predicted"/>
<evidence type="ECO:0000259" key="5">
    <source>
        <dbReference type="PROSITE" id="PS50110"/>
    </source>
</evidence>
<dbReference type="eggNOG" id="COG2197">
    <property type="taxonomic scope" value="Bacteria"/>
</dbReference>
<dbReference type="CDD" id="cd17535">
    <property type="entry name" value="REC_NarL-like"/>
    <property type="match status" value="1"/>
</dbReference>
<dbReference type="STRING" id="497964.CfE428DRAFT_1805"/>
<accession>B4CYR7</accession>
<evidence type="ECO:0000256" key="3">
    <source>
        <dbReference type="PROSITE-ProRule" id="PRU00169"/>
    </source>
</evidence>
<dbReference type="InterPro" id="IPR058245">
    <property type="entry name" value="NreC/VraR/RcsB-like_REC"/>
</dbReference>
<dbReference type="EMBL" id="ABVL01000004">
    <property type="protein sequence ID" value="EDY20608.1"/>
    <property type="molecule type" value="Genomic_DNA"/>
</dbReference>
<evidence type="ECO:0000256" key="2">
    <source>
        <dbReference type="ARBA" id="ARBA00023125"/>
    </source>
</evidence>